<dbReference type="Proteomes" id="UP001596500">
    <property type="component" value="Unassembled WGS sequence"/>
</dbReference>
<keyword evidence="3" id="KW-0645">Protease</keyword>
<dbReference type="EMBL" id="JBHTBW010000023">
    <property type="protein sequence ID" value="MFC7441450.1"/>
    <property type="molecule type" value="Genomic_DNA"/>
</dbReference>
<protein>
    <submittedName>
        <fullName evidence="3">M1 family metallopeptidase</fullName>
        <ecNumber evidence="3">3.4.11.-</ecNumber>
    </submittedName>
</protein>
<accession>A0ABW2RKH1</accession>
<evidence type="ECO:0000313" key="3">
    <source>
        <dbReference type="EMBL" id="MFC7441450.1"/>
    </source>
</evidence>
<keyword evidence="4" id="KW-1185">Reference proteome</keyword>
<keyword evidence="1" id="KW-0732">Signal</keyword>
<feature type="signal peptide" evidence="1">
    <location>
        <begin position="1"/>
        <end position="26"/>
    </location>
</feature>
<evidence type="ECO:0000256" key="1">
    <source>
        <dbReference type="SAM" id="SignalP"/>
    </source>
</evidence>
<dbReference type="InterPro" id="IPR050344">
    <property type="entry name" value="Peptidase_M1_aminopeptidases"/>
</dbReference>
<dbReference type="EC" id="3.4.11.-" evidence="3"/>
<gene>
    <name evidence="3" type="ORF">ACFQNG_09820</name>
</gene>
<dbReference type="SUPFAM" id="SSF55486">
    <property type="entry name" value="Metalloproteases ('zincins'), catalytic domain"/>
    <property type="match status" value="1"/>
</dbReference>
<dbReference type="CDD" id="cd09604">
    <property type="entry name" value="M1_APN_like"/>
    <property type="match status" value="1"/>
</dbReference>
<keyword evidence="3" id="KW-0031">Aminopeptidase</keyword>
<dbReference type="PANTHER" id="PTHR11533">
    <property type="entry name" value="PROTEASE M1 ZINC METALLOPROTEASE"/>
    <property type="match status" value="1"/>
</dbReference>
<keyword evidence="3" id="KW-0378">Hydrolase</keyword>
<dbReference type="PANTHER" id="PTHR11533:SF174">
    <property type="entry name" value="PUROMYCIN-SENSITIVE AMINOPEPTIDASE-RELATED"/>
    <property type="match status" value="1"/>
</dbReference>
<reference evidence="4" key="1">
    <citation type="journal article" date="2019" name="Int. J. Syst. Evol. Microbiol.">
        <title>The Global Catalogue of Microorganisms (GCM) 10K type strain sequencing project: providing services to taxonomists for standard genome sequencing and annotation.</title>
        <authorList>
            <consortium name="The Broad Institute Genomics Platform"/>
            <consortium name="The Broad Institute Genome Sequencing Center for Infectious Disease"/>
            <person name="Wu L."/>
            <person name="Ma J."/>
        </authorList>
    </citation>
    <scope>NUCLEOTIDE SEQUENCE [LARGE SCALE GENOMIC DNA]</scope>
    <source>
        <strain evidence="4">CGMCC 1.12942</strain>
    </source>
</reference>
<comment type="caution">
    <text evidence="3">The sequence shown here is derived from an EMBL/GenBank/DDBJ whole genome shotgun (WGS) entry which is preliminary data.</text>
</comment>
<organism evidence="3 4">
    <name type="scientific">Laceyella putida</name>
    <dbReference type="NCBI Taxonomy" id="110101"/>
    <lineage>
        <taxon>Bacteria</taxon>
        <taxon>Bacillati</taxon>
        <taxon>Bacillota</taxon>
        <taxon>Bacilli</taxon>
        <taxon>Bacillales</taxon>
        <taxon>Thermoactinomycetaceae</taxon>
        <taxon>Laceyella</taxon>
    </lineage>
</organism>
<dbReference type="GO" id="GO:0004177">
    <property type="term" value="F:aminopeptidase activity"/>
    <property type="evidence" value="ECO:0007669"/>
    <property type="project" value="UniProtKB-KW"/>
</dbReference>
<proteinExistence type="predicted"/>
<evidence type="ECO:0000313" key="4">
    <source>
        <dbReference type="Proteomes" id="UP001596500"/>
    </source>
</evidence>
<name>A0ABW2RKH1_9BACL</name>
<dbReference type="InterPro" id="IPR027268">
    <property type="entry name" value="Peptidase_M4/M1_CTD_sf"/>
</dbReference>
<dbReference type="InterPro" id="IPR014782">
    <property type="entry name" value="Peptidase_M1_dom"/>
</dbReference>
<evidence type="ECO:0000259" key="2">
    <source>
        <dbReference type="Pfam" id="PF01433"/>
    </source>
</evidence>
<dbReference type="RefSeq" id="WP_379864746.1">
    <property type="nucleotide sequence ID" value="NZ_JBHTBW010000023.1"/>
</dbReference>
<dbReference type="Pfam" id="PF01433">
    <property type="entry name" value="Peptidase_M1"/>
    <property type="match status" value="1"/>
</dbReference>
<sequence length="493" mass="55875">MLKNWKSFFASTLALGTILAPSSIYAQTPTEVPSGAYLPPQGKQALTHMKTTAPIRAQAGKRHGIRGPINPNYKMNVSYDSNQHIIKGKLSVTFINNIENPLHEIYFNLWGNDAGFRENGGGMDVRNVKVNGQATSFQIKETALHIPRVKLPQRKKSTVSMDFTVHVPKGQDRFGWDGQIVSLGNWFPILAVYDDEGWNVDPYFPYGESFYSLTGNFDVSVTTDKQQVIAATGTEIGRPIIKGDLATHRYIAKNVRDFAMEMNPNYKVISSTVNHVKVNVYYAEEHAKFSQDLLQSGVDSIQLFSEKFGAYPWPELDVVSMRGWFGGMEYPQLVMISLRDSATPAWVRSVNAHEIGHQWFYGIIGNNEYDEAWLDESFATYSAALYDKELDQLTAEPVPGYHLSFPVSNFTAHGEEGINAYYDMIYDYGSRTLNDLRKLLGDEQFYTSMQAYFKEKKFGITTTKDFIRIMEDTSGRDLNKFFEEHLVFVSDQE</sequence>
<feature type="domain" description="Peptidase M1 membrane alanine aminopeptidase" evidence="2">
    <location>
        <begin position="297"/>
        <end position="484"/>
    </location>
</feature>
<feature type="chain" id="PRO_5045497061" evidence="1">
    <location>
        <begin position="27"/>
        <end position="493"/>
    </location>
</feature>
<dbReference type="Gene3D" id="1.10.390.10">
    <property type="entry name" value="Neutral Protease Domain 2"/>
    <property type="match status" value="1"/>
</dbReference>